<name>A0A926VI66_9CYAN</name>
<comment type="caution">
    <text evidence="1">The sequence shown here is derived from an EMBL/GenBank/DDBJ whole genome shotgun (WGS) entry which is preliminary data.</text>
</comment>
<evidence type="ECO:0000313" key="2">
    <source>
        <dbReference type="Proteomes" id="UP000641646"/>
    </source>
</evidence>
<evidence type="ECO:0000313" key="1">
    <source>
        <dbReference type="EMBL" id="MBD2184234.1"/>
    </source>
</evidence>
<protein>
    <submittedName>
        <fullName evidence="1">Uncharacterized protein</fullName>
    </submittedName>
</protein>
<keyword evidence="2" id="KW-1185">Reference proteome</keyword>
<organism evidence="1 2">
    <name type="scientific">Aerosakkonema funiforme FACHB-1375</name>
    <dbReference type="NCBI Taxonomy" id="2949571"/>
    <lineage>
        <taxon>Bacteria</taxon>
        <taxon>Bacillati</taxon>
        <taxon>Cyanobacteriota</taxon>
        <taxon>Cyanophyceae</taxon>
        <taxon>Oscillatoriophycideae</taxon>
        <taxon>Aerosakkonematales</taxon>
        <taxon>Aerosakkonemataceae</taxon>
        <taxon>Aerosakkonema</taxon>
    </lineage>
</organism>
<sequence>MTNDYGTPNNDLLKTSNSQIQKYNNNPAIQLIRNTAKLSESIKTAYSDEVTKSIAIRTEFEIWLEYDRNKS</sequence>
<reference evidence="1" key="1">
    <citation type="journal article" date="2015" name="ISME J.">
        <title>Draft Genome Sequence of Streptomyces incarnatus NRRL8089, which Produces the Nucleoside Antibiotic Sinefungin.</title>
        <authorList>
            <person name="Oshima K."/>
            <person name="Hattori M."/>
            <person name="Shimizu H."/>
            <person name="Fukuda K."/>
            <person name="Nemoto M."/>
            <person name="Inagaki K."/>
            <person name="Tamura T."/>
        </authorList>
    </citation>
    <scope>NUCLEOTIDE SEQUENCE</scope>
    <source>
        <strain evidence="1">FACHB-1375</strain>
    </source>
</reference>
<reference evidence="1" key="2">
    <citation type="submission" date="2020-08" db="EMBL/GenBank/DDBJ databases">
        <authorList>
            <person name="Chen M."/>
            <person name="Teng W."/>
            <person name="Zhao L."/>
            <person name="Hu C."/>
            <person name="Zhou Y."/>
            <person name="Han B."/>
            <person name="Song L."/>
            <person name="Shu W."/>
        </authorList>
    </citation>
    <scope>NUCLEOTIDE SEQUENCE</scope>
    <source>
        <strain evidence="1">FACHB-1375</strain>
    </source>
</reference>
<dbReference type="AlphaFoldDB" id="A0A926VI66"/>
<accession>A0A926VI66</accession>
<gene>
    <name evidence="1" type="ORF">H6G03_24710</name>
</gene>
<dbReference type="RefSeq" id="WP_190470215.1">
    <property type="nucleotide sequence ID" value="NZ_JACJPW010000076.1"/>
</dbReference>
<dbReference type="Proteomes" id="UP000641646">
    <property type="component" value="Unassembled WGS sequence"/>
</dbReference>
<proteinExistence type="predicted"/>
<dbReference type="EMBL" id="JACJPW010000076">
    <property type="protein sequence ID" value="MBD2184234.1"/>
    <property type="molecule type" value="Genomic_DNA"/>
</dbReference>